<feature type="compositionally biased region" description="Gly residues" evidence="1">
    <location>
        <begin position="341"/>
        <end position="360"/>
    </location>
</feature>
<organism evidence="2 3">
    <name type="scientific">Tribonema minus</name>
    <dbReference type="NCBI Taxonomy" id="303371"/>
    <lineage>
        <taxon>Eukaryota</taxon>
        <taxon>Sar</taxon>
        <taxon>Stramenopiles</taxon>
        <taxon>Ochrophyta</taxon>
        <taxon>PX clade</taxon>
        <taxon>Xanthophyceae</taxon>
        <taxon>Tribonematales</taxon>
        <taxon>Tribonemataceae</taxon>
        <taxon>Tribonema</taxon>
    </lineage>
</organism>
<evidence type="ECO:0000313" key="2">
    <source>
        <dbReference type="EMBL" id="KAG5190638.1"/>
    </source>
</evidence>
<name>A0A835ZKG0_9STRA</name>
<evidence type="ECO:0000256" key="1">
    <source>
        <dbReference type="SAM" id="MobiDB-lite"/>
    </source>
</evidence>
<feature type="compositionally biased region" description="Low complexity" evidence="1">
    <location>
        <begin position="176"/>
        <end position="185"/>
    </location>
</feature>
<feature type="region of interest" description="Disordered" evidence="1">
    <location>
        <begin position="154"/>
        <end position="237"/>
    </location>
</feature>
<dbReference type="EMBL" id="JAFCMP010000031">
    <property type="protein sequence ID" value="KAG5190638.1"/>
    <property type="molecule type" value="Genomic_DNA"/>
</dbReference>
<keyword evidence="3" id="KW-1185">Reference proteome</keyword>
<feature type="region of interest" description="Disordered" evidence="1">
    <location>
        <begin position="94"/>
        <end position="117"/>
    </location>
</feature>
<dbReference type="AlphaFoldDB" id="A0A835ZKG0"/>
<gene>
    <name evidence="2" type="ORF">JKP88DRAFT_266850</name>
</gene>
<evidence type="ECO:0000313" key="3">
    <source>
        <dbReference type="Proteomes" id="UP000664859"/>
    </source>
</evidence>
<dbReference type="Proteomes" id="UP000664859">
    <property type="component" value="Unassembled WGS sequence"/>
</dbReference>
<reference evidence="2" key="1">
    <citation type="submission" date="2021-02" db="EMBL/GenBank/DDBJ databases">
        <title>First Annotated Genome of the Yellow-green Alga Tribonema minus.</title>
        <authorList>
            <person name="Mahan K.M."/>
        </authorList>
    </citation>
    <scope>NUCLEOTIDE SEQUENCE</scope>
    <source>
        <strain evidence="2">UTEX B ZZ1240</strain>
    </source>
</reference>
<feature type="compositionally biased region" description="Low complexity" evidence="1">
    <location>
        <begin position="108"/>
        <end position="117"/>
    </location>
</feature>
<sequence>MADELAQVQAEYDAANSHVDDLVKQLTDVNAREKNKKVLKVVVKETLKLAVRSVRVEAQGAQAANQQESALDSDQSASFSVTFNKPYTITFVATSSPSPSTPPPAPPAEDAVAAAAPAADDDAAAGVAESAADAVAAAEVAAVLNEAVDATAAAASGGDSWLEVEEPSSGDDAAAEHSAAVAAAAESEDAAAPEATAAAAAAPAEPASEEGEGAAAEAPAASEEPAEAAAAAAAEPEAAVEAPAAEAAAEAVVEREVLVTFAASAATEGGGVAQWAYAGDSEDACVCFEAHVLPLPEGEAAELKQLAQDLTLRFDEATMDRIRMEARLKKLREARKRGPAAPGGGKLARRSSGGGGGKPAGGAKKAVEKGFLNKPRRKAEPGALSKLWSRTAAALGVTQALAMQFKNPLIFGAAVAFMTFKGDTLAV</sequence>
<feature type="compositionally biased region" description="Low complexity" evidence="1">
    <location>
        <begin position="213"/>
        <end position="237"/>
    </location>
</feature>
<protein>
    <submittedName>
        <fullName evidence="2">Uncharacterized protein</fullName>
    </submittedName>
</protein>
<comment type="caution">
    <text evidence="2">The sequence shown here is derived from an EMBL/GenBank/DDBJ whole genome shotgun (WGS) entry which is preliminary data.</text>
</comment>
<proteinExistence type="predicted"/>
<feature type="region of interest" description="Disordered" evidence="1">
    <location>
        <begin position="333"/>
        <end position="375"/>
    </location>
</feature>
<feature type="compositionally biased region" description="Low complexity" evidence="1">
    <location>
        <begin position="192"/>
        <end position="206"/>
    </location>
</feature>
<accession>A0A835ZKG0</accession>